<keyword evidence="4" id="KW-1185">Reference proteome</keyword>
<dbReference type="InterPro" id="IPR058442">
    <property type="entry name" value="DUF8129"/>
</dbReference>
<dbReference type="Pfam" id="PF26450">
    <property type="entry name" value="DUF8129"/>
    <property type="match status" value="1"/>
</dbReference>
<name>A0A1M5IWZ2_STRHI</name>
<gene>
    <name evidence="3" type="ORF">SAMN05444320_10830</name>
</gene>
<dbReference type="Proteomes" id="UP000184501">
    <property type="component" value="Unassembled WGS sequence"/>
</dbReference>
<dbReference type="InterPro" id="IPR047728">
    <property type="entry name" value="LipDrop-assoc"/>
</dbReference>
<dbReference type="RefSeq" id="WP_327083474.1">
    <property type="nucleotide sequence ID" value="NZ_FQVN01000008.1"/>
</dbReference>
<dbReference type="STRING" id="2017.SAMN05444320_10830"/>
<evidence type="ECO:0000256" key="1">
    <source>
        <dbReference type="SAM" id="MobiDB-lite"/>
    </source>
</evidence>
<feature type="compositionally biased region" description="Acidic residues" evidence="1">
    <location>
        <begin position="123"/>
        <end position="137"/>
    </location>
</feature>
<evidence type="ECO:0000313" key="3">
    <source>
        <dbReference type="EMBL" id="SHG32559.1"/>
    </source>
</evidence>
<feature type="region of interest" description="Disordered" evidence="1">
    <location>
        <begin position="80"/>
        <end position="175"/>
    </location>
</feature>
<sequence>MTIKPLPLPIRVAAGLAVTAFEQARRLPQQLAGLPVTVASQALQLSMRVQQQVTELAIRGDEALAALRPVEDEPEWATFDEDLERGGVGAPDRTAADQTASDRTAPDEEPEASPWSEEPPAALDEELLDTELADEDAAPGAAGGETGAKGEAGAEIRHAGEVPAPEEPPLADYDGMTVAQVRARLRQLPVEDLAALLAYERAHADRPQFTEMLANRLAKVRGA</sequence>
<dbReference type="EMBL" id="FQVN01000008">
    <property type="protein sequence ID" value="SHG32559.1"/>
    <property type="molecule type" value="Genomic_DNA"/>
</dbReference>
<evidence type="ECO:0000259" key="2">
    <source>
        <dbReference type="Pfam" id="PF26450"/>
    </source>
</evidence>
<dbReference type="NCBIfam" id="NF033649">
    <property type="entry name" value="LipDrop_Rv1109c"/>
    <property type="match status" value="1"/>
</dbReference>
<organism evidence="3 4">
    <name type="scientific">Streptoalloteichus hindustanus</name>
    <dbReference type="NCBI Taxonomy" id="2017"/>
    <lineage>
        <taxon>Bacteria</taxon>
        <taxon>Bacillati</taxon>
        <taxon>Actinomycetota</taxon>
        <taxon>Actinomycetes</taxon>
        <taxon>Pseudonocardiales</taxon>
        <taxon>Pseudonocardiaceae</taxon>
        <taxon>Streptoalloteichus</taxon>
    </lineage>
</organism>
<feature type="compositionally biased region" description="Low complexity" evidence="1">
    <location>
        <begin position="112"/>
        <end position="122"/>
    </location>
</feature>
<protein>
    <recommendedName>
        <fullName evidence="2">DUF8129 domain-containing protein</fullName>
    </recommendedName>
</protein>
<evidence type="ECO:0000313" key="4">
    <source>
        <dbReference type="Proteomes" id="UP000184501"/>
    </source>
</evidence>
<dbReference type="AlphaFoldDB" id="A0A1M5IWZ2"/>
<proteinExistence type="predicted"/>
<reference evidence="3 4" key="1">
    <citation type="submission" date="2016-11" db="EMBL/GenBank/DDBJ databases">
        <authorList>
            <person name="Jaros S."/>
            <person name="Januszkiewicz K."/>
            <person name="Wedrychowicz H."/>
        </authorList>
    </citation>
    <scope>NUCLEOTIDE SEQUENCE [LARGE SCALE GENOMIC DNA]</scope>
    <source>
        <strain evidence="3 4">DSM 44523</strain>
    </source>
</reference>
<feature type="domain" description="DUF8129" evidence="2">
    <location>
        <begin position="179"/>
        <end position="221"/>
    </location>
</feature>
<accession>A0A1M5IWZ2</accession>